<reference evidence="3 4" key="1">
    <citation type="submission" date="2015-09" db="EMBL/GenBank/DDBJ databases">
        <title>Draft genome sequence of Aliiroseovarius crassostreae CV919-312TSm, the causative agent of Roseovarius Oyster Disease (formerly Juvenile Oyster Disease).</title>
        <authorList>
            <person name="Kessner L."/>
            <person name="Spinard E."/>
            <person name="Nelson D."/>
        </authorList>
    </citation>
    <scope>NUCLEOTIDE SEQUENCE [LARGE SCALE GENOMIC DNA]</scope>
    <source>
        <strain evidence="3 4">CV919-312</strain>
    </source>
</reference>
<evidence type="ECO:0000313" key="4">
    <source>
        <dbReference type="Proteomes" id="UP000050471"/>
    </source>
</evidence>
<keyword evidence="4" id="KW-1185">Reference proteome</keyword>
<evidence type="ECO:0000259" key="2">
    <source>
        <dbReference type="Pfam" id="PF20172"/>
    </source>
</evidence>
<dbReference type="AlphaFoldDB" id="A0A0P7IK27"/>
<organism evidence="3 4">
    <name type="scientific">Aliiroseovarius crassostreae</name>
    <dbReference type="NCBI Taxonomy" id="154981"/>
    <lineage>
        <taxon>Bacteria</taxon>
        <taxon>Pseudomonadati</taxon>
        <taxon>Pseudomonadota</taxon>
        <taxon>Alphaproteobacteria</taxon>
        <taxon>Rhodobacterales</taxon>
        <taxon>Paracoccaceae</taxon>
        <taxon>Aliiroseovarius</taxon>
    </lineage>
</organism>
<protein>
    <recommendedName>
        <fullName evidence="2">DUF6538 domain-containing protein</fullName>
    </recommendedName>
</protein>
<proteinExistence type="predicted"/>
<evidence type="ECO:0000313" key="3">
    <source>
        <dbReference type="EMBL" id="KPN64366.1"/>
    </source>
</evidence>
<gene>
    <name evidence="3" type="ORF">AKJ29_17250</name>
</gene>
<accession>A0A0P7IK27</accession>
<dbReference type="InterPro" id="IPR046668">
    <property type="entry name" value="DUF6538"/>
</dbReference>
<dbReference type="Proteomes" id="UP000050471">
    <property type="component" value="Unassembled WGS sequence"/>
</dbReference>
<sequence>MPGHTRLYRRGATYYHRAAIPVDIADTYPKSEETFSLRTKDYDEALRLVKIKVVEVDERFEEHRRWLAVQSGPVTNELIPEQIQAAADAYYASILDEDEQERLEGFHEIAGEWAGQTLTDTPRRTFEEHQDDWNGFEAVVRSDYARGRLDDFFKDEAEDVLTWNGIEIRLDPNSGSWRLLVRTLQEAAIRASKAVSERDKGEVVPTPATPVLHPSKALSRSSLPLFSEASRKRNAEQ</sequence>
<name>A0A0P7IK27_9RHOB</name>
<evidence type="ECO:0000256" key="1">
    <source>
        <dbReference type="SAM" id="MobiDB-lite"/>
    </source>
</evidence>
<feature type="region of interest" description="Disordered" evidence="1">
    <location>
        <begin position="195"/>
        <end position="216"/>
    </location>
</feature>
<dbReference type="Pfam" id="PF20172">
    <property type="entry name" value="DUF6538"/>
    <property type="match status" value="1"/>
</dbReference>
<comment type="caution">
    <text evidence="3">The sequence shown here is derived from an EMBL/GenBank/DDBJ whole genome shotgun (WGS) entry which is preliminary data.</text>
</comment>
<dbReference type="EMBL" id="LKBA01000004">
    <property type="protein sequence ID" value="KPN64366.1"/>
    <property type="molecule type" value="Genomic_DNA"/>
</dbReference>
<feature type="domain" description="DUF6538" evidence="2">
    <location>
        <begin position="7"/>
        <end position="65"/>
    </location>
</feature>